<organism evidence="2 3">
    <name type="scientific">Blyttiomyces helicus</name>
    <dbReference type="NCBI Taxonomy" id="388810"/>
    <lineage>
        <taxon>Eukaryota</taxon>
        <taxon>Fungi</taxon>
        <taxon>Fungi incertae sedis</taxon>
        <taxon>Chytridiomycota</taxon>
        <taxon>Chytridiomycota incertae sedis</taxon>
        <taxon>Chytridiomycetes</taxon>
        <taxon>Chytridiomycetes incertae sedis</taxon>
        <taxon>Blyttiomyces</taxon>
    </lineage>
</organism>
<keyword evidence="3" id="KW-1185">Reference proteome</keyword>
<gene>
    <name evidence="2" type="ORF">BDK51DRAFT_35076</name>
</gene>
<accession>A0A4P9WKD7</accession>
<evidence type="ECO:0000256" key="1">
    <source>
        <dbReference type="SAM" id="MobiDB-lite"/>
    </source>
</evidence>
<feature type="region of interest" description="Disordered" evidence="1">
    <location>
        <begin position="93"/>
        <end position="192"/>
    </location>
</feature>
<dbReference type="Proteomes" id="UP000269721">
    <property type="component" value="Unassembled WGS sequence"/>
</dbReference>
<evidence type="ECO:0000313" key="2">
    <source>
        <dbReference type="EMBL" id="RKO92862.1"/>
    </source>
</evidence>
<dbReference type="AlphaFoldDB" id="A0A4P9WKD7"/>
<feature type="compositionally biased region" description="Low complexity" evidence="1">
    <location>
        <begin position="271"/>
        <end position="284"/>
    </location>
</feature>
<dbReference type="EMBL" id="KZ994467">
    <property type="protein sequence ID" value="RKO92862.1"/>
    <property type="molecule type" value="Genomic_DNA"/>
</dbReference>
<feature type="region of interest" description="Disordered" evidence="1">
    <location>
        <begin position="216"/>
        <end position="334"/>
    </location>
</feature>
<evidence type="ECO:0000313" key="3">
    <source>
        <dbReference type="Proteomes" id="UP000269721"/>
    </source>
</evidence>
<feature type="compositionally biased region" description="Polar residues" evidence="1">
    <location>
        <begin position="286"/>
        <end position="311"/>
    </location>
</feature>
<feature type="region of interest" description="Disordered" evidence="1">
    <location>
        <begin position="1"/>
        <end position="21"/>
    </location>
</feature>
<reference evidence="3" key="1">
    <citation type="journal article" date="2018" name="Nat. Microbiol.">
        <title>Leveraging single-cell genomics to expand the fungal tree of life.</title>
        <authorList>
            <person name="Ahrendt S.R."/>
            <person name="Quandt C.A."/>
            <person name="Ciobanu D."/>
            <person name="Clum A."/>
            <person name="Salamov A."/>
            <person name="Andreopoulos B."/>
            <person name="Cheng J.F."/>
            <person name="Woyke T."/>
            <person name="Pelin A."/>
            <person name="Henrissat B."/>
            <person name="Reynolds N.K."/>
            <person name="Benny G.L."/>
            <person name="Smith M.E."/>
            <person name="James T.Y."/>
            <person name="Grigoriev I.V."/>
        </authorList>
    </citation>
    <scope>NUCLEOTIDE SEQUENCE [LARGE SCALE GENOMIC DNA]</scope>
</reference>
<sequence>MDPGSHIQDSGASDEEVESDAPIKVATNEALRSQDPSGHAVQHLDLFQGEFFDKPNCSFPLAILSIEHSLLLDEHGNCLSLHPVHLLPSTSPPQTTIDILPDLPNSYRLVNPNPNSPPSSADAQSESPASPAPSPAASSRISRAFKAAGRNSRSCPLAVEEEKTRHASRPGNRPTHDPPVLVHRPATPHPNDLSLAIPSRTLTSRYTPVARVSAIDHRDRAPSPPLMDVPTEDLASDDPLLPLVGSDPSIRVNPSTGPVPIRGARSSTAGSNPPSSASVASKSRSQGRLTSSTPSISYSQNPIDSVPQATASGRVANKKRKTPPAPGQHSGSYNTMFRTFLFSDQRM</sequence>
<feature type="compositionally biased region" description="Low complexity" evidence="1">
    <location>
        <begin position="118"/>
        <end position="139"/>
    </location>
</feature>
<protein>
    <submittedName>
        <fullName evidence="2">Uncharacterized protein</fullName>
    </submittedName>
</protein>
<proteinExistence type="predicted"/>
<name>A0A4P9WKD7_9FUNG</name>